<keyword evidence="3" id="KW-1185">Reference proteome</keyword>
<accession>A0A4Z2JEL8</accession>
<evidence type="ECO:0000256" key="1">
    <source>
        <dbReference type="SAM" id="MobiDB-lite"/>
    </source>
</evidence>
<comment type="caution">
    <text evidence="2">The sequence shown here is derived from an EMBL/GenBank/DDBJ whole genome shotgun (WGS) entry which is preliminary data.</text>
</comment>
<proteinExistence type="predicted"/>
<gene>
    <name evidence="2" type="ORF">EYF80_001189</name>
</gene>
<name>A0A4Z2JEL8_9TELE</name>
<sequence>MQKKTVPLTPPQPPTGYVEGTLSKPSAVHISAEDKSCHSTSVKDRLPSLCRHKRRFGPKYLLGLAVTVCLPSRARREVGEEERLHRMERESTQERVADDSKIN</sequence>
<organism evidence="2 3">
    <name type="scientific">Liparis tanakae</name>
    <name type="common">Tanaka's snailfish</name>
    <dbReference type="NCBI Taxonomy" id="230148"/>
    <lineage>
        <taxon>Eukaryota</taxon>
        <taxon>Metazoa</taxon>
        <taxon>Chordata</taxon>
        <taxon>Craniata</taxon>
        <taxon>Vertebrata</taxon>
        <taxon>Euteleostomi</taxon>
        <taxon>Actinopterygii</taxon>
        <taxon>Neopterygii</taxon>
        <taxon>Teleostei</taxon>
        <taxon>Neoteleostei</taxon>
        <taxon>Acanthomorphata</taxon>
        <taxon>Eupercaria</taxon>
        <taxon>Perciformes</taxon>
        <taxon>Cottioidei</taxon>
        <taxon>Cottales</taxon>
        <taxon>Liparidae</taxon>
        <taxon>Liparis</taxon>
    </lineage>
</organism>
<evidence type="ECO:0000313" key="3">
    <source>
        <dbReference type="Proteomes" id="UP000314294"/>
    </source>
</evidence>
<reference evidence="2 3" key="1">
    <citation type="submission" date="2019-03" db="EMBL/GenBank/DDBJ databases">
        <title>First draft genome of Liparis tanakae, snailfish: a comprehensive survey of snailfish specific genes.</title>
        <authorList>
            <person name="Kim W."/>
            <person name="Song I."/>
            <person name="Jeong J.-H."/>
            <person name="Kim D."/>
            <person name="Kim S."/>
            <person name="Ryu S."/>
            <person name="Song J.Y."/>
            <person name="Lee S.K."/>
        </authorList>
    </citation>
    <scope>NUCLEOTIDE SEQUENCE [LARGE SCALE GENOMIC DNA]</scope>
    <source>
        <tissue evidence="2">Muscle</tissue>
    </source>
</reference>
<feature type="region of interest" description="Disordered" evidence="1">
    <location>
        <begin position="76"/>
        <end position="103"/>
    </location>
</feature>
<evidence type="ECO:0000313" key="2">
    <source>
        <dbReference type="EMBL" id="TNN88407.1"/>
    </source>
</evidence>
<dbReference type="Proteomes" id="UP000314294">
    <property type="component" value="Unassembled WGS sequence"/>
</dbReference>
<protein>
    <submittedName>
        <fullName evidence="2">Uncharacterized protein</fullName>
    </submittedName>
</protein>
<dbReference type="EMBL" id="SRLO01000005">
    <property type="protein sequence ID" value="TNN88407.1"/>
    <property type="molecule type" value="Genomic_DNA"/>
</dbReference>
<dbReference type="AlphaFoldDB" id="A0A4Z2JEL8"/>